<evidence type="ECO:0000313" key="2">
    <source>
        <dbReference type="Proteomes" id="UP000183567"/>
    </source>
</evidence>
<keyword evidence="2" id="KW-1185">Reference proteome</keyword>
<dbReference type="STRING" id="180088.A0A1J8QIZ4"/>
<evidence type="ECO:0000313" key="1">
    <source>
        <dbReference type="EMBL" id="OJA13368.1"/>
    </source>
</evidence>
<dbReference type="EMBL" id="LVVM01004182">
    <property type="protein sequence ID" value="OJA13368.1"/>
    <property type="molecule type" value="Genomic_DNA"/>
</dbReference>
<evidence type="ECO:0008006" key="3">
    <source>
        <dbReference type="Google" id="ProtNLM"/>
    </source>
</evidence>
<organism evidence="1 2">
    <name type="scientific">Rhizopogon vesiculosus</name>
    <dbReference type="NCBI Taxonomy" id="180088"/>
    <lineage>
        <taxon>Eukaryota</taxon>
        <taxon>Fungi</taxon>
        <taxon>Dikarya</taxon>
        <taxon>Basidiomycota</taxon>
        <taxon>Agaricomycotina</taxon>
        <taxon>Agaricomycetes</taxon>
        <taxon>Agaricomycetidae</taxon>
        <taxon>Boletales</taxon>
        <taxon>Suillineae</taxon>
        <taxon>Rhizopogonaceae</taxon>
        <taxon>Rhizopogon</taxon>
    </lineage>
</organism>
<dbReference type="Proteomes" id="UP000183567">
    <property type="component" value="Unassembled WGS sequence"/>
</dbReference>
<reference evidence="1 2" key="1">
    <citation type="submission" date="2016-03" db="EMBL/GenBank/DDBJ databases">
        <title>Comparative genomics of the ectomycorrhizal sister species Rhizopogon vinicolor and Rhizopogon vesiculosus (Basidiomycota: Boletales) reveals a divergence of the mating type B locus.</title>
        <authorList>
            <person name="Mujic A.B."/>
            <person name="Kuo A."/>
            <person name="Tritt A."/>
            <person name="Lipzen A."/>
            <person name="Chen C."/>
            <person name="Johnson J."/>
            <person name="Sharma A."/>
            <person name="Barry K."/>
            <person name="Grigoriev I.V."/>
            <person name="Spatafora J.W."/>
        </authorList>
    </citation>
    <scope>NUCLEOTIDE SEQUENCE [LARGE SCALE GENOMIC DNA]</scope>
    <source>
        <strain evidence="1 2">AM-OR11-056</strain>
    </source>
</reference>
<gene>
    <name evidence="1" type="ORF">AZE42_11464</name>
</gene>
<name>A0A1J8QIZ4_9AGAM</name>
<protein>
    <recommendedName>
        <fullName evidence="3">Retrotransposon gag domain-containing protein</fullName>
    </recommendedName>
</protein>
<comment type="caution">
    <text evidence="1">The sequence shown here is derived from an EMBL/GenBank/DDBJ whole genome shotgun (WGS) entry which is preliminary data.</text>
</comment>
<sequence length="148" mass="16760">MSTLPITTDTLPNNVPKLDVKGTNWAIFSLRFQIAVGAKELWTHFDGTAPRPVGTPTWQKSESLAKHLLTQRIPDSTALRVWNLTDVAAMWTEIVREYTEKGTYAQTDLRTKFLESKCPSGGDVRQFLDDLRTKCDELAAVARRRPDR</sequence>
<dbReference type="AlphaFoldDB" id="A0A1J8QIZ4"/>
<dbReference type="OrthoDB" id="3263038at2759"/>
<proteinExistence type="predicted"/>
<dbReference type="Pfam" id="PF14223">
    <property type="entry name" value="Retrotran_gag_2"/>
    <property type="match status" value="1"/>
</dbReference>
<accession>A0A1J8QIZ4</accession>